<dbReference type="GO" id="GO:0008168">
    <property type="term" value="F:methyltransferase activity"/>
    <property type="evidence" value="ECO:0007669"/>
    <property type="project" value="UniProtKB-KW"/>
</dbReference>
<dbReference type="GO" id="GO:0032259">
    <property type="term" value="P:methylation"/>
    <property type="evidence" value="ECO:0007669"/>
    <property type="project" value="UniProtKB-KW"/>
</dbReference>
<gene>
    <name evidence="3" type="ORF">EA472_04205</name>
</gene>
<dbReference type="AlphaFoldDB" id="A0A3N6N0Z1"/>
<evidence type="ECO:0000259" key="2">
    <source>
        <dbReference type="Pfam" id="PF13649"/>
    </source>
</evidence>
<evidence type="ECO:0000256" key="1">
    <source>
        <dbReference type="SAM" id="MobiDB-lite"/>
    </source>
</evidence>
<dbReference type="InterPro" id="IPR041698">
    <property type="entry name" value="Methyltransf_25"/>
</dbReference>
<protein>
    <submittedName>
        <fullName evidence="3">Methyltransferase domain-containing protein</fullName>
    </submittedName>
</protein>
<feature type="domain" description="Methyltransferase" evidence="2">
    <location>
        <begin position="68"/>
        <end position="166"/>
    </location>
</feature>
<dbReference type="EMBL" id="REFZ01000002">
    <property type="protein sequence ID" value="RQH02512.1"/>
    <property type="molecule type" value="Genomic_DNA"/>
</dbReference>
<dbReference type="SUPFAM" id="SSF53335">
    <property type="entry name" value="S-adenosyl-L-methionine-dependent methyltransferases"/>
    <property type="match status" value="1"/>
</dbReference>
<keyword evidence="3" id="KW-0489">Methyltransferase</keyword>
<accession>A0A3N6N0Z1</accession>
<feature type="region of interest" description="Disordered" evidence="1">
    <location>
        <begin position="1"/>
        <end position="28"/>
    </location>
</feature>
<dbReference type="CDD" id="cd02440">
    <property type="entry name" value="AdoMet_MTases"/>
    <property type="match status" value="1"/>
</dbReference>
<dbReference type="Gene3D" id="3.40.50.150">
    <property type="entry name" value="Vaccinia Virus protein VP39"/>
    <property type="match status" value="1"/>
</dbReference>
<evidence type="ECO:0000313" key="4">
    <source>
        <dbReference type="Proteomes" id="UP000281431"/>
    </source>
</evidence>
<proteinExistence type="predicted"/>
<dbReference type="PANTHER" id="PTHR43591">
    <property type="entry name" value="METHYLTRANSFERASE"/>
    <property type="match status" value="1"/>
</dbReference>
<name>A0A3N6N0Z1_NATCH</name>
<keyword evidence="4" id="KW-1185">Reference proteome</keyword>
<keyword evidence="3" id="KW-0808">Transferase</keyword>
<dbReference type="Pfam" id="PF13649">
    <property type="entry name" value="Methyltransf_25"/>
    <property type="match status" value="1"/>
</dbReference>
<dbReference type="InterPro" id="IPR029063">
    <property type="entry name" value="SAM-dependent_MTases_sf"/>
</dbReference>
<reference evidence="3 4" key="1">
    <citation type="submission" date="2018-10" db="EMBL/GenBank/DDBJ databases">
        <title>Natrarchaeobius chitinivorans gen. nov., sp. nov., and Natrarchaeobius haloalkaliphilus sp. nov., alkaliphilic, chitin-utilizing haloarchaea from hypersaline alkaline lakes.</title>
        <authorList>
            <person name="Sorokin D.Y."/>
            <person name="Elcheninov A.G."/>
            <person name="Kostrikina N.A."/>
            <person name="Bale N.J."/>
            <person name="Sinninghe Damste J.S."/>
            <person name="Khijniak T.V."/>
            <person name="Kublanov I.V."/>
            <person name="Toshchakov S.V."/>
        </authorList>
    </citation>
    <scope>NUCLEOTIDE SEQUENCE [LARGE SCALE GENOMIC DNA]</scope>
    <source>
        <strain evidence="3 4">AArcht7</strain>
    </source>
</reference>
<evidence type="ECO:0000313" key="3">
    <source>
        <dbReference type="EMBL" id="RQH02512.1"/>
    </source>
</evidence>
<dbReference type="PANTHER" id="PTHR43591:SF24">
    <property type="entry name" value="2-METHOXY-6-POLYPRENYL-1,4-BENZOQUINOL METHYLASE, MITOCHONDRIAL"/>
    <property type="match status" value="1"/>
</dbReference>
<organism evidence="3 4">
    <name type="scientific">Natrarchaeobius chitinivorans</name>
    <dbReference type="NCBI Taxonomy" id="1679083"/>
    <lineage>
        <taxon>Archaea</taxon>
        <taxon>Methanobacteriati</taxon>
        <taxon>Methanobacteriota</taxon>
        <taxon>Stenosarchaea group</taxon>
        <taxon>Halobacteria</taxon>
        <taxon>Halobacteriales</taxon>
        <taxon>Natrialbaceae</taxon>
        <taxon>Natrarchaeobius</taxon>
    </lineage>
</organism>
<dbReference type="Proteomes" id="UP000281431">
    <property type="component" value="Unassembled WGS sequence"/>
</dbReference>
<dbReference type="OrthoDB" id="57427at2157"/>
<sequence>MTDPSDLSAETPSDRPPGPISRVRRPKSAARDRYDALSTWYDVLAEPFEAPARSAGLAMLGVRPGERVLDVGCGTGSALVDLARSVAPDGTAVGIDVADGMCRSSEAALAVDSLGRGAVVRADAAATPFPDDSFDALFASFVLELFDTPEIPAVLEEWRRVLEPDGRCCVVSLSRRDVGVSTRLYELVHRVVPELVDCRPIYLRDTVLECGFRIVAHRTSTVWRLPVEIVVCEPDGSLDG</sequence>
<comment type="caution">
    <text evidence="3">The sequence shown here is derived from an EMBL/GenBank/DDBJ whole genome shotgun (WGS) entry which is preliminary data.</text>
</comment>